<feature type="region of interest" description="Disordered" evidence="1">
    <location>
        <begin position="161"/>
        <end position="190"/>
    </location>
</feature>
<reference evidence="2" key="1">
    <citation type="journal article" date="2023" name="G3 (Bethesda)">
        <title>A reference genome for the long-term kleptoplast-retaining sea slug Elysia crispata morphotype clarki.</title>
        <authorList>
            <person name="Eastman K.E."/>
            <person name="Pendleton A.L."/>
            <person name="Shaikh M.A."/>
            <person name="Suttiyut T."/>
            <person name="Ogas R."/>
            <person name="Tomko P."/>
            <person name="Gavelis G."/>
            <person name="Widhalm J.R."/>
            <person name="Wisecaver J.H."/>
        </authorList>
    </citation>
    <scope>NUCLEOTIDE SEQUENCE</scope>
    <source>
        <strain evidence="2">ECLA1</strain>
    </source>
</reference>
<protein>
    <submittedName>
        <fullName evidence="2">Uncharacterized protein</fullName>
    </submittedName>
</protein>
<comment type="caution">
    <text evidence="2">The sequence shown here is derived from an EMBL/GenBank/DDBJ whole genome shotgun (WGS) entry which is preliminary data.</text>
</comment>
<organism evidence="2 3">
    <name type="scientific">Elysia crispata</name>
    <name type="common">lettuce slug</name>
    <dbReference type="NCBI Taxonomy" id="231223"/>
    <lineage>
        <taxon>Eukaryota</taxon>
        <taxon>Metazoa</taxon>
        <taxon>Spiralia</taxon>
        <taxon>Lophotrochozoa</taxon>
        <taxon>Mollusca</taxon>
        <taxon>Gastropoda</taxon>
        <taxon>Heterobranchia</taxon>
        <taxon>Euthyneura</taxon>
        <taxon>Panpulmonata</taxon>
        <taxon>Sacoglossa</taxon>
        <taxon>Placobranchoidea</taxon>
        <taxon>Plakobranchidae</taxon>
        <taxon>Elysia</taxon>
    </lineage>
</organism>
<sequence length="190" mass="21829">MTDASQKAWGSQVSRDLDSESTRQVQGCREANMTPSSSNLRELSAVLLSLMAFLRIIRDKSVQEKDENVINKIDIKKDKSEKRRDRMSVVGGDLAPKSILSIWLAVQVTRWFGFRVLERCEFKPHMSVIEIQTGQTSWLFHHRDTDQSNFMALPEKDEKVTKKMGIRKDKSEKRRDRMSVVGGEVGMKKL</sequence>
<dbReference type="Proteomes" id="UP001283361">
    <property type="component" value="Unassembled WGS sequence"/>
</dbReference>
<keyword evidence="3" id="KW-1185">Reference proteome</keyword>
<dbReference type="EMBL" id="JAWDGP010000108">
    <property type="protein sequence ID" value="KAK3803684.1"/>
    <property type="molecule type" value="Genomic_DNA"/>
</dbReference>
<accession>A0AAE1EDJ7</accession>
<evidence type="ECO:0000313" key="2">
    <source>
        <dbReference type="EMBL" id="KAK3803684.1"/>
    </source>
</evidence>
<proteinExistence type="predicted"/>
<evidence type="ECO:0000313" key="3">
    <source>
        <dbReference type="Proteomes" id="UP001283361"/>
    </source>
</evidence>
<feature type="compositionally biased region" description="Polar residues" evidence="1">
    <location>
        <begin position="1"/>
        <end position="14"/>
    </location>
</feature>
<name>A0AAE1EDJ7_9GAST</name>
<gene>
    <name evidence="2" type="ORF">RRG08_050469</name>
</gene>
<dbReference type="AlphaFoldDB" id="A0AAE1EDJ7"/>
<feature type="region of interest" description="Disordered" evidence="1">
    <location>
        <begin position="1"/>
        <end position="36"/>
    </location>
</feature>
<feature type="compositionally biased region" description="Basic and acidic residues" evidence="1">
    <location>
        <begin position="161"/>
        <end position="178"/>
    </location>
</feature>
<evidence type="ECO:0000256" key="1">
    <source>
        <dbReference type="SAM" id="MobiDB-lite"/>
    </source>
</evidence>